<evidence type="ECO:0000259" key="2">
    <source>
        <dbReference type="Pfam" id="PF00248"/>
    </source>
</evidence>
<feature type="domain" description="NADP-dependent oxidoreductase" evidence="2">
    <location>
        <begin position="17"/>
        <end position="320"/>
    </location>
</feature>
<dbReference type="PANTHER" id="PTHR43364:SF4">
    <property type="entry name" value="NAD(P)-LINKED OXIDOREDUCTASE SUPERFAMILY PROTEIN"/>
    <property type="match status" value="1"/>
</dbReference>
<protein>
    <submittedName>
        <fullName evidence="3">Aryl-alcohol dehydrogenase-like predicted oxidoreductase</fullName>
    </submittedName>
</protein>
<sequence>MRYNTLGKTGLQVSEFCLGTMTFGEPTDDLWSAVAGVDQSTADRMVDYAFSYGVNFFDSANAYCDGMAERMLGRSLKSLGIKRQDIVLSSTLIGFTDLRSGTHNPSRAGIVEAVKGSLSRLQTDYLDIYTIQDTAPLMPIDELLQALDTLVSEGLVRHIGVSDWQTWRISKALGISARHGYHAFGALQAQYSLANREIERETVPMLAEEGLGLVAWSPLAGGLLSGKYGPGAARTASGRRDTVDFPQVDVERAFDCVAEMREIAMKHDVSVAEVALAYVLAKPFVTSVAMGARDIAQLERNLSASELTLDEDDLDNLDGASALSAEYPAWPVELQSGRRPLRGILKSA</sequence>
<accession>A0ABS4E0N0</accession>
<name>A0ABS4E0N0_9HYPH</name>
<dbReference type="InterPro" id="IPR050523">
    <property type="entry name" value="AKR_Detox_Biosynth"/>
</dbReference>
<organism evidence="3 4">
    <name type="scientific">Rhizobium halophytocola</name>
    <dbReference type="NCBI Taxonomy" id="735519"/>
    <lineage>
        <taxon>Bacteria</taxon>
        <taxon>Pseudomonadati</taxon>
        <taxon>Pseudomonadota</taxon>
        <taxon>Alphaproteobacteria</taxon>
        <taxon>Hyphomicrobiales</taxon>
        <taxon>Rhizobiaceae</taxon>
        <taxon>Rhizobium/Agrobacterium group</taxon>
        <taxon>Rhizobium</taxon>
    </lineage>
</organism>
<dbReference type="Pfam" id="PF00248">
    <property type="entry name" value="Aldo_ket_red"/>
    <property type="match status" value="1"/>
</dbReference>
<keyword evidence="4" id="KW-1185">Reference proteome</keyword>
<dbReference type="RefSeq" id="WP_209946273.1">
    <property type="nucleotide sequence ID" value="NZ_JAGGJU010000007.1"/>
</dbReference>
<evidence type="ECO:0000313" key="4">
    <source>
        <dbReference type="Proteomes" id="UP000759443"/>
    </source>
</evidence>
<proteinExistence type="predicted"/>
<dbReference type="InterPro" id="IPR023210">
    <property type="entry name" value="NADP_OxRdtase_dom"/>
</dbReference>
<dbReference type="Proteomes" id="UP000759443">
    <property type="component" value="Unassembled WGS sequence"/>
</dbReference>
<comment type="caution">
    <text evidence="3">The sequence shown here is derived from an EMBL/GenBank/DDBJ whole genome shotgun (WGS) entry which is preliminary data.</text>
</comment>
<keyword evidence="1" id="KW-0560">Oxidoreductase</keyword>
<dbReference type="EMBL" id="JAGGJU010000007">
    <property type="protein sequence ID" value="MBP1851500.1"/>
    <property type="molecule type" value="Genomic_DNA"/>
</dbReference>
<evidence type="ECO:0000256" key="1">
    <source>
        <dbReference type="ARBA" id="ARBA00023002"/>
    </source>
</evidence>
<dbReference type="InterPro" id="IPR020471">
    <property type="entry name" value="AKR"/>
</dbReference>
<gene>
    <name evidence="3" type="ORF">J2Z17_002945</name>
</gene>
<dbReference type="SUPFAM" id="SSF51430">
    <property type="entry name" value="NAD(P)-linked oxidoreductase"/>
    <property type="match status" value="1"/>
</dbReference>
<dbReference type="PRINTS" id="PR00069">
    <property type="entry name" value="ALDKETRDTASE"/>
</dbReference>
<evidence type="ECO:0000313" key="3">
    <source>
        <dbReference type="EMBL" id="MBP1851500.1"/>
    </source>
</evidence>
<dbReference type="PANTHER" id="PTHR43364">
    <property type="entry name" value="NADH-SPECIFIC METHYLGLYOXAL REDUCTASE-RELATED"/>
    <property type="match status" value="1"/>
</dbReference>
<reference evidence="3 4" key="1">
    <citation type="submission" date="2021-03" db="EMBL/GenBank/DDBJ databases">
        <title>Genomic Encyclopedia of Type Strains, Phase IV (KMG-IV): sequencing the most valuable type-strain genomes for metagenomic binning, comparative biology and taxonomic classification.</title>
        <authorList>
            <person name="Goeker M."/>
        </authorList>
    </citation>
    <scope>NUCLEOTIDE SEQUENCE [LARGE SCALE GENOMIC DNA]</scope>
    <source>
        <strain evidence="3 4">DSM 21600</strain>
    </source>
</reference>
<dbReference type="Gene3D" id="3.20.20.100">
    <property type="entry name" value="NADP-dependent oxidoreductase domain"/>
    <property type="match status" value="1"/>
</dbReference>
<dbReference type="InterPro" id="IPR036812">
    <property type="entry name" value="NAD(P)_OxRdtase_dom_sf"/>
</dbReference>